<feature type="transmembrane region" description="Helical" evidence="8">
    <location>
        <begin position="54"/>
        <end position="71"/>
    </location>
</feature>
<gene>
    <name evidence="9" type="primary">DGAT1_2</name>
    <name evidence="9" type="ORF">OS493_015744</name>
</gene>
<protein>
    <recommendedName>
        <fullName evidence="3">diacylglycerol O-acyltransferase</fullName>
        <ecNumber evidence="3">2.3.1.20</ecNumber>
    </recommendedName>
</protein>
<feature type="transmembrane region" description="Helical" evidence="8">
    <location>
        <begin position="100"/>
        <end position="120"/>
    </location>
</feature>
<keyword evidence="10" id="KW-1185">Reference proteome</keyword>
<comment type="subcellular location">
    <subcellularLocation>
        <location evidence="1">Endoplasmic reticulum membrane</location>
        <topology evidence="1">Multi-pass membrane protein</topology>
    </subcellularLocation>
</comment>
<dbReference type="Proteomes" id="UP001163046">
    <property type="component" value="Unassembled WGS sequence"/>
</dbReference>
<evidence type="ECO:0000256" key="7">
    <source>
        <dbReference type="SAM" id="MobiDB-lite"/>
    </source>
</evidence>
<evidence type="ECO:0000256" key="3">
    <source>
        <dbReference type="ARBA" id="ARBA00013244"/>
    </source>
</evidence>
<evidence type="ECO:0000256" key="6">
    <source>
        <dbReference type="ARBA" id="ARBA00023315"/>
    </source>
</evidence>
<comment type="pathway">
    <text evidence="2">Lipid metabolism.</text>
</comment>
<feature type="compositionally biased region" description="Basic residues" evidence="7">
    <location>
        <begin position="1"/>
        <end position="12"/>
    </location>
</feature>
<keyword evidence="8" id="KW-0472">Membrane</keyword>
<accession>A0A9W9YSG9</accession>
<dbReference type="EC" id="2.3.1.20" evidence="3"/>
<dbReference type="GO" id="GO:0005789">
    <property type="term" value="C:endoplasmic reticulum membrane"/>
    <property type="evidence" value="ECO:0007669"/>
    <property type="project" value="UniProtKB-SubCell"/>
</dbReference>
<sequence length="221" mass="25437">MSSPTLRKRSTPKRVDKSVETKSKTKTIDYGRPVHKFEESLLTSTSGFDNYRGLVNLCLILLILSNFRVAFENVLKYGVLIDPLQITKIFLEDPYRWPSASLVLFSNVFIQLTFFTEKLLAARKISERLGRYLEIFVLLSMLIVACTVVLVFHPPPWAALIAVAWYTVIWLKLISYISVNMWYRMGIMKQDGQVSNGKPETANLVMFPKKLKHRRVSMNVT</sequence>
<dbReference type="InterPro" id="IPR014371">
    <property type="entry name" value="Oat_ACAT_DAG_ARE"/>
</dbReference>
<comment type="caution">
    <text evidence="9">The sequence shown here is derived from an EMBL/GenBank/DDBJ whole genome shotgun (WGS) entry which is preliminary data.</text>
</comment>
<organism evidence="9 10">
    <name type="scientific">Desmophyllum pertusum</name>
    <dbReference type="NCBI Taxonomy" id="174260"/>
    <lineage>
        <taxon>Eukaryota</taxon>
        <taxon>Metazoa</taxon>
        <taxon>Cnidaria</taxon>
        <taxon>Anthozoa</taxon>
        <taxon>Hexacorallia</taxon>
        <taxon>Scleractinia</taxon>
        <taxon>Caryophylliina</taxon>
        <taxon>Caryophylliidae</taxon>
        <taxon>Desmophyllum</taxon>
    </lineage>
</organism>
<evidence type="ECO:0000256" key="1">
    <source>
        <dbReference type="ARBA" id="ARBA00004477"/>
    </source>
</evidence>
<dbReference type="GO" id="GO:0019432">
    <property type="term" value="P:triglyceride biosynthetic process"/>
    <property type="evidence" value="ECO:0007669"/>
    <property type="project" value="TreeGrafter"/>
</dbReference>
<evidence type="ECO:0000256" key="5">
    <source>
        <dbReference type="ARBA" id="ARBA00022824"/>
    </source>
</evidence>
<dbReference type="OrthoDB" id="10039049at2759"/>
<keyword evidence="6" id="KW-0012">Acyltransferase</keyword>
<dbReference type="GO" id="GO:0004144">
    <property type="term" value="F:diacylglycerol O-acyltransferase activity"/>
    <property type="evidence" value="ECO:0007669"/>
    <property type="project" value="UniProtKB-EC"/>
</dbReference>
<evidence type="ECO:0000313" key="9">
    <source>
        <dbReference type="EMBL" id="KAJ7360635.1"/>
    </source>
</evidence>
<reference evidence="9" key="1">
    <citation type="submission" date="2023-01" db="EMBL/GenBank/DDBJ databases">
        <title>Genome assembly of the deep-sea coral Lophelia pertusa.</title>
        <authorList>
            <person name="Herrera S."/>
            <person name="Cordes E."/>
        </authorList>
    </citation>
    <scope>NUCLEOTIDE SEQUENCE</scope>
    <source>
        <strain evidence="9">USNM1676648</strain>
        <tissue evidence="9">Polyp</tissue>
    </source>
</reference>
<feature type="region of interest" description="Disordered" evidence="7">
    <location>
        <begin position="1"/>
        <end position="23"/>
    </location>
</feature>
<evidence type="ECO:0000256" key="4">
    <source>
        <dbReference type="ARBA" id="ARBA00022679"/>
    </source>
</evidence>
<evidence type="ECO:0000256" key="8">
    <source>
        <dbReference type="SAM" id="Phobius"/>
    </source>
</evidence>
<proteinExistence type="predicted"/>
<dbReference type="EMBL" id="MU827309">
    <property type="protein sequence ID" value="KAJ7360635.1"/>
    <property type="molecule type" value="Genomic_DNA"/>
</dbReference>
<dbReference type="PANTHER" id="PTHR10408:SF7">
    <property type="entry name" value="DIACYLGLYCEROL O-ACYLTRANSFERASE 1"/>
    <property type="match status" value="1"/>
</dbReference>
<evidence type="ECO:0000313" key="10">
    <source>
        <dbReference type="Proteomes" id="UP001163046"/>
    </source>
</evidence>
<dbReference type="PANTHER" id="PTHR10408">
    <property type="entry name" value="STEROL O-ACYLTRANSFERASE"/>
    <property type="match status" value="1"/>
</dbReference>
<feature type="compositionally biased region" description="Basic and acidic residues" evidence="7">
    <location>
        <begin position="13"/>
        <end position="23"/>
    </location>
</feature>
<feature type="transmembrane region" description="Helical" evidence="8">
    <location>
        <begin position="158"/>
        <end position="179"/>
    </location>
</feature>
<feature type="transmembrane region" description="Helical" evidence="8">
    <location>
        <begin position="132"/>
        <end position="152"/>
    </location>
</feature>
<name>A0A9W9YSG9_9CNID</name>
<keyword evidence="8" id="KW-1133">Transmembrane helix</keyword>
<dbReference type="AlphaFoldDB" id="A0A9W9YSG9"/>
<keyword evidence="8" id="KW-0812">Transmembrane</keyword>
<keyword evidence="5" id="KW-0256">Endoplasmic reticulum</keyword>
<keyword evidence="4" id="KW-0808">Transferase</keyword>
<evidence type="ECO:0000256" key="2">
    <source>
        <dbReference type="ARBA" id="ARBA00005189"/>
    </source>
</evidence>